<dbReference type="PATRIC" id="fig|1423750.3.peg.559"/>
<feature type="transmembrane region" description="Helical" evidence="1">
    <location>
        <begin position="41"/>
        <end position="64"/>
    </location>
</feature>
<dbReference type="Proteomes" id="UP000051451">
    <property type="component" value="Unassembled WGS sequence"/>
</dbReference>
<dbReference type="EMBL" id="AZGB01000015">
    <property type="protein sequence ID" value="KRM06400.1"/>
    <property type="molecule type" value="Genomic_DNA"/>
</dbReference>
<proteinExistence type="predicted"/>
<evidence type="ECO:0000313" key="3">
    <source>
        <dbReference type="Proteomes" id="UP000051451"/>
    </source>
</evidence>
<sequence>MRLLDTKKILFFSTAVTLILGISLAEYFNEYSNLSTQFITIAYFSIAGFSIFVGLGTIIVYIIISYKLNKQKWDHYFSNHPMPDLDRLSIKELRSLAQYLKQKQLIRERKNMTMIR</sequence>
<keyword evidence="3" id="KW-1185">Reference proteome</keyword>
<accession>A0A0R1VKI4</accession>
<reference evidence="2 3" key="1">
    <citation type="journal article" date="2015" name="Genome Announc.">
        <title>Expanding the biotechnology potential of lactobacilli through comparative genomics of 213 strains and associated genera.</title>
        <authorList>
            <person name="Sun Z."/>
            <person name="Harris H.M."/>
            <person name="McCann A."/>
            <person name="Guo C."/>
            <person name="Argimon S."/>
            <person name="Zhang W."/>
            <person name="Yang X."/>
            <person name="Jeffery I.B."/>
            <person name="Cooney J.C."/>
            <person name="Kagawa T.F."/>
            <person name="Liu W."/>
            <person name="Song Y."/>
            <person name="Salvetti E."/>
            <person name="Wrobel A."/>
            <person name="Rasinkangas P."/>
            <person name="Parkhill J."/>
            <person name="Rea M.C."/>
            <person name="O'Sullivan O."/>
            <person name="Ritari J."/>
            <person name="Douillard F.P."/>
            <person name="Paul Ross R."/>
            <person name="Yang R."/>
            <person name="Briner A.E."/>
            <person name="Felis G.E."/>
            <person name="de Vos W.M."/>
            <person name="Barrangou R."/>
            <person name="Klaenhammer T.R."/>
            <person name="Caufield P.W."/>
            <person name="Cui Y."/>
            <person name="Zhang H."/>
            <person name="O'Toole P.W."/>
        </authorList>
    </citation>
    <scope>NUCLEOTIDE SEQUENCE [LARGE SCALE GENOMIC DNA]</scope>
    <source>
        <strain evidence="2 3">DSM 18630</strain>
    </source>
</reference>
<evidence type="ECO:0000313" key="2">
    <source>
        <dbReference type="EMBL" id="KRM06400.1"/>
    </source>
</evidence>
<gene>
    <name evidence="2" type="ORF">FC89_GL000541</name>
</gene>
<name>A0A0R1VKI4_9LACO</name>
<dbReference type="GeneID" id="98318580"/>
<keyword evidence="1" id="KW-1133">Transmembrane helix</keyword>
<comment type="caution">
    <text evidence="2">The sequence shown here is derived from an EMBL/GenBank/DDBJ whole genome shotgun (WGS) entry which is preliminary data.</text>
</comment>
<organism evidence="2 3">
    <name type="scientific">Liquorilactobacillus ghanensis DSM 18630</name>
    <dbReference type="NCBI Taxonomy" id="1423750"/>
    <lineage>
        <taxon>Bacteria</taxon>
        <taxon>Bacillati</taxon>
        <taxon>Bacillota</taxon>
        <taxon>Bacilli</taxon>
        <taxon>Lactobacillales</taxon>
        <taxon>Lactobacillaceae</taxon>
        <taxon>Liquorilactobacillus</taxon>
    </lineage>
</organism>
<keyword evidence="1" id="KW-0812">Transmembrane</keyword>
<protein>
    <submittedName>
        <fullName evidence="2">Uncharacterized protein</fullName>
    </submittedName>
</protein>
<keyword evidence="1" id="KW-0472">Membrane</keyword>
<dbReference type="AlphaFoldDB" id="A0A0R1VKI4"/>
<evidence type="ECO:0000256" key="1">
    <source>
        <dbReference type="SAM" id="Phobius"/>
    </source>
</evidence>
<dbReference type="RefSeq" id="WP_057871318.1">
    <property type="nucleotide sequence ID" value="NZ_AZGB01000015.1"/>
</dbReference>